<dbReference type="EMBL" id="GBXM01008111">
    <property type="protein sequence ID" value="JAI00467.1"/>
    <property type="molecule type" value="Transcribed_RNA"/>
</dbReference>
<name>A0A0E9XDE3_ANGAN</name>
<reference evidence="2" key="2">
    <citation type="journal article" date="2015" name="Fish Shellfish Immunol.">
        <title>Early steps in the European eel (Anguilla anguilla)-Vibrio vulnificus interaction in the gills: Role of the RtxA13 toxin.</title>
        <authorList>
            <person name="Callol A."/>
            <person name="Pajuelo D."/>
            <person name="Ebbesson L."/>
            <person name="Teles M."/>
            <person name="MacKenzie S."/>
            <person name="Amaro C."/>
        </authorList>
    </citation>
    <scope>NUCLEOTIDE SEQUENCE</scope>
</reference>
<organism evidence="2">
    <name type="scientific">Anguilla anguilla</name>
    <name type="common">European freshwater eel</name>
    <name type="synonym">Muraena anguilla</name>
    <dbReference type="NCBI Taxonomy" id="7936"/>
    <lineage>
        <taxon>Eukaryota</taxon>
        <taxon>Metazoa</taxon>
        <taxon>Chordata</taxon>
        <taxon>Craniata</taxon>
        <taxon>Vertebrata</taxon>
        <taxon>Euteleostomi</taxon>
        <taxon>Actinopterygii</taxon>
        <taxon>Neopterygii</taxon>
        <taxon>Teleostei</taxon>
        <taxon>Anguilliformes</taxon>
        <taxon>Anguillidae</taxon>
        <taxon>Anguilla</taxon>
    </lineage>
</organism>
<evidence type="ECO:0000256" key="1">
    <source>
        <dbReference type="SAM" id="Phobius"/>
    </source>
</evidence>
<protein>
    <submittedName>
        <fullName evidence="2">Uncharacterized protein</fullName>
    </submittedName>
</protein>
<sequence>MCFGATEFYPSVLYCLNGLVLSFLLYCSLMLGQYTFVKETLLCWQTKQINEN</sequence>
<keyword evidence="1" id="KW-0472">Membrane</keyword>
<keyword evidence="1" id="KW-0812">Transmembrane</keyword>
<dbReference type="AlphaFoldDB" id="A0A0E9XDE3"/>
<evidence type="ECO:0000313" key="2">
    <source>
        <dbReference type="EMBL" id="JAI00467.1"/>
    </source>
</evidence>
<feature type="transmembrane region" description="Helical" evidence="1">
    <location>
        <begin position="12"/>
        <end position="32"/>
    </location>
</feature>
<keyword evidence="1" id="KW-1133">Transmembrane helix</keyword>
<proteinExistence type="predicted"/>
<reference evidence="2" key="1">
    <citation type="submission" date="2014-11" db="EMBL/GenBank/DDBJ databases">
        <authorList>
            <person name="Amaro Gonzalez C."/>
        </authorList>
    </citation>
    <scope>NUCLEOTIDE SEQUENCE</scope>
</reference>
<accession>A0A0E9XDE3</accession>